<feature type="transmembrane region" description="Helical" evidence="6">
    <location>
        <begin position="347"/>
        <end position="369"/>
    </location>
</feature>
<dbReference type="PANTHER" id="PTHR23513:SF19">
    <property type="entry name" value="MAJOR FACILITATOR SUPERFAMILY (MFS) PROFILE DOMAIN-CONTAINING PROTEIN"/>
    <property type="match status" value="1"/>
</dbReference>
<dbReference type="Gene3D" id="1.20.1250.20">
    <property type="entry name" value="MFS general substrate transporter like domains"/>
    <property type="match status" value="1"/>
</dbReference>
<evidence type="ECO:0000256" key="6">
    <source>
        <dbReference type="SAM" id="Phobius"/>
    </source>
</evidence>
<dbReference type="CDD" id="cd06173">
    <property type="entry name" value="MFS_MefA_like"/>
    <property type="match status" value="1"/>
</dbReference>
<feature type="transmembrane region" description="Helical" evidence="6">
    <location>
        <begin position="104"/>
        <end position="123"/>
    </location>
</feature>
<sequence>MDITLRNLFRQPHFVKLWLSQTLQSLATVLLQVIVMVKVYQQTDSVLGSSSVLAVMAFGSFAGGILGSYHIHRFSLVRLLHGIGWTRAGLTIILGLLLSNIHSLFLVFLLINLFLIAAVGAWYQPARFALLPLVVSKKEYMKANGTLNVIHQLFLVAGWGLGGMMAVILPFYTVILITSLSFLLSGVCVRLIRLNHSYKGEKSSKPEPAWRKMMKVGVLRNLTLMDISEALANVVWSSAFILAFTHEILKKGSEWWGFINAAYWVGGIAGSFMVVMMTRLLERRVGLMIGLSALSMALCTFLFAINTNAILALVLCILMGPLYQTREICQETVLQDVIEPQERANVMAARSAILTPWWGMAYLIMGWAADGMDIQSTYILGAVLYGVTFLIVILHPQLKDYQYHVEQKSSISR</sequence>
<dbReference type="InterPro" id="IPR011701">
    <property type="entry name" value="MFS"/>
</dbReference>
<evidence type="ECO:0000256" key="5">
    <source>
        <dbReference type="ARBA" id="ARBA00023136"/>
    </source>
</evidence>
<dbReference type="SUPFAM" id="SSF103473">
    <property type="entry name" value="MFS general substrate transporter"/>
    <property type="match status" value="1"/>
</dbReference>
<evidence type="ECO:0000256" key="4">
    <source>
        <dbReference type="ARBA" id="ARBA00022989"/>
    </source>
</evidence>
<gene>
    <name evidence="7" type="ORF">NWF35_03670</name>
</gene>
<evidence type="ECO:0000256" key="1">
    <source>
        <dbReference type="ARBA" id="ARBA00004651"/>
    </source>
</evidence>
<feature type="transmembrane region" description="Helical" evidence="6">
    <location>
        <begin position="79"/>
        <end position="98"/>
    </location>
</feature>
<name>A0ABT8IJU3_9BACL</name>
<proteinExistence type="predicted"/>
<keyword evidence="2" id="KW-1003">Cell membrane</keyword>
<reference evidence="7" key="1">
    <citation type="submission" date="2022-08" db="EMBL/GenBank/DDBJ databases">
        <title>Polycladomyces zharkentsis sp. nov., a novel thermophilic CMC and starch-degrading bacterium isolated from a geothermal spring in Kazakhstan.</title>
        <authorList>
            <person name="Mashzhan A."/>
            <person name="Kistaubaeva A."/>
            <person name="Javier-Lopez R."/>
            <person name="Birkeland N.-K."/>
        </authorList>
    </citation>
    <scope>NUCLEOTIDE SEQUENCE</scope>
    <source>
        <strain evidence="7">KSR 13</strain>
    </source>
</reference>
<keyword evidence="5 6" id="KW-0472">Membrane</keyword>
<evidence type="ECO:0000256" key="3">
    <source>
        <dbReference type="ARBA" id="ARBA00022692"/>
    </source>
</evidence>
<evidence type="ECO:0000313" key="7">
    <source>
        <dbReference type="EMBL" id="MDN4593008.1"/>
    </source>
</evidence>
<dbReference type="InterPro" id="IPR036259">
    <property type="entry name" value="MFS_trans_sf"/>
</dbReference>
<evidence type="ECO:0000256" key="2">
    <source>
        <dbReference type="ARBA" id="ARBA00022475"/>
    </source>
</evidence>
<organism evidence="7 8">
    <name type="scientific">Polycladomyces subterraneus</name>
    <dbReference type="NCBI Taxonomy" id="1016997"/>
    <lineage>
        <taxon>Bacteria</taxon>
        <taxon>Bacillati</taxon>
        <taxon>Bacillota</taxon>
        <taxon>Bacilli</taxon>
        <taxon>Bacillales</taxon>
        <taxon>Thermoactinomycetaceae</taxon>
        <taxon>Polycladomyces</taxon>
    </lineage>
</organism>
<feature type="transmembrane region" description="Helical" evidence="6">
    <location>
        <begin position="167"/>
        <end position="192"/>
    </location>
</feature>
<feature type="transmembrane region" description="Helical" evidence="6">
    <location>
        <begin position="143"/>
        <end position="161"/>
    </location>
</feature>
<keyword evidence="4 6" id="KW-1133">Transmembrane helix</keyword>
<dbReference type="PANTHER" id="PTHR23513">
    <property type="entry name" value="INTEGRAL MEMBRANE EFFLUX PROTEIN-RELATED"/>
    <property type="match status" value="1"/>
</dbReference>
<feature type="transmembrane region" description="Helical" evidence="6">
    <location>
        <begin position="21"/>
        <end position="40"/>
    </location>
</feature>
<keyword evidence="8" id="KW-1185">Reference proteome</keyword>
<dbReference type="EMBL" id="JANRHH010000017">
    <property type="protein sequence ID" value="MDN4593008.1"/>
    <property type="molecule type" value="Genomic_DNA"/>
</dbReference>
<comment type="subcellular location">
    <subcellularLocation>
        <location evidence="1">Cell membrane</location>
        <topology evidence="1">Multi-pass membrane protein</topology>
    </subcellularLocation>
</comment>
<protein>
    <submittedName>
        <fullName evidence="7">MFS transporter</fullName>
    </submittedName>
</protein>
<feature type="transmembrane region" description="Helical" evidence="6">
    <location>
        <begin position="255"/>
        <end position="278"/>
    </location>
</feature>
<dbReference type="Pfam" id="PF07690">
    <property type="entry name" value="MFS_1"/>
    <property type="match status" value="1"/>
</dbReference>
<feature type="transmembrane region" description="Helical" evidence="6">
    <location>
        <begin position="375"/>
        <end position="394"/>
    </location>
</feature>
<evidence type="ECO:0000313" key="8">
    <source>
        <dbReference type="Proteomes" id="UP001174196"/>
    </source>
</evidence>
<feature type="transmembrane region" description="Helical" evidence="6">
    <location>
        <begin position="46"/>
        <end position="67"/>
    </location>
</feature>
<dbReference type="RefSeq" id="WP_301237720.1">
    <property type="nucleotide sequence ID" value="NZ_JANRHH010000017.1"/>
</dbReference>
<comment type="caution">
    <text evidence="7">The sequence shown here is derived from an EMBL/GenBank/DDBJ whole genome shotgun (WGS) entry which is preliminary data.</text>
</comment>
<accession>A0ABT8IJU3</accession>
<dbReference type="Proteomes" id="UP001174196">
    <property type="component" value="Unassembled WGS sequence"/>
</dbReference>
<keyword evidence="3 6" id="KW-0812">Transmembrane</keyword>